<dbReference type="GO" id="GO:1990904">
    <property type="term" value="C:ribonucleoprotein complex"/>
    <property type="evidence" value="ECO:0007669"/>
    <property type="project" value="TreeGrafter"/>
</dbReference>
<evidence type="ECO:0000313" key="5">
    <source>
        <dbReference type="Proteomes" id="UP000268535"/>
    </source>
</evidence>
<feature type="non-terminal residue" evidence="4">
    <location>
        <position position="201"/>
    </location>
</feature>
<evidence type="ECO:0000313" key="4">
    <source>
        <dbReference type="EMBL" id="RKO95215.1"/>
    </source>
</evidence>
<dbReference type="GO" id="GO:0043022">
    <property type="term" value="F:ribosome binding"/>
    <property type="evidence" value="ECO:0007669"/>
    <property type="project" value="TreeGrafter"/>
</dbReference>
<dbReference type="SUPFAM" id="SSF50447">
    <property type="entry name" value="Translation proteins"/>
    <property type="match status" value="1"/>
</dbReference>
<dbReference type="Gene3D" id="2.40.30.10">
    <property type="entry name" value="Translation factors"/>
    <property type="match status" value="1"/>
</dbReference>
<feature type="non-terminal residue" evidence="4">
    <location>
        <position position="1"/>
    </location>
</feature>
<protein>
    <submittedName>
        <fullName evidence="4">P-loop containing nucleoside triphosphate hydrolase protein</fullName>
    </submittedName>
</protein>
<keyword evidence="1" id="KW-0963">Cytoplasm</keyword>
<dbReference type="AlphaFoldDB" id="A0A4P9WS63"/>
<organism evidence="4 5">
    <name type="scientific">Caulochytrium protostelioides</name>
    <dbReference type="NCBI Taxonomy" id="1555241"/>
    <lineage>
        <taxon>Eukaryota</taxon>
        <taxon>Fungi</taxon>
        <taxon>Fungi incertae sedis</taxon>
        <taxon>Chytridiomycota</taxon>
        <taxon>Chytridiomycota incertae sedis</taxon>
        <taxon>Chytridiomycetes</taxon>
        <taxon>Caulochytriales</taxon>
        <taxon>Caulochytriaceae</taxon>
        <taxon>Caulochytrium</taxon>
    </lineage>
</organism>
<keyword evidence="3" id="KW-0648">Protein biosynthesis</keyword>
<evidence type="ECO:0000256" key="3">
    <source>
        <dbReference type="ARBA" id="ARBA00022917"/>
    </source>
</evidence>
<proteinExistence type="predicted"/>
<sequence length="201" mass="22815">DPEMGDVQVYPDQGTVAFGSGLHGWAFTLRQFANRYAKKFGADRAKMMQKLWGENYFNPATKKWSKTSTDANGKPLERAFNMFILDPIFKLFDSIMNMKKDQTAAMLEKLEIKLKPEERDLEGKPLLKVVMRKFLPAAEALLEMIVIHLPSPATAQRYRVASLYEGPQDDECANGIRECDPKGPLMLYVSKMVPTSDKGRF</sequence>
<dbReference type="GO" id="GO:0003924">
    <property type="term" value="F:GTPase activity"/>
    <property type="evidence" value="ECO:0007669"/>
    <property type="project" value="TreeGrafter"/>
</dbReference>
<accession>A0A4P9WS63</accession>
<evidence type="ECO:0000256" key="1">
    <source>
        <dbReference type="ARBA" id="ARBA00022490"/>
    </source>
</evidence>
<reference evidence="5" key="1">
    <citation type="journal article" date="2018" name="Nat. Microbiol.">
        <title>Leveraging single-cell genomics to expand the fungal tree of life.</title>
        <authorList>
            <person name="Ahrendt S.R."/>
            <person name="Quandt C.A."/>
            <person name="Ciobanu D."/>
            <person name="Clum A."/>
            <person name="Salamov A."/>
            <person name="Andreopoulos B."/>
            <person name="Cheng J.F."/>
            <person name="Woyke T."/>
            <person name="Pelin A."/>
            <person name="Henrissat B."/>
            <person name="Reynolds N.K."/>
            <person name="Benny G.L."/>
            <person name="Smith M.E."/>
            <person name="James T.Y."/>
            <person name="Grigoriev I.V."/>
        </authorList>
    </citation>
    <scope>NUCLEOTIDE SEQUENCE [LARGE SCALE GENOMIC DNA]</scope>
    <source>
        <strain evidence="5">ATCC 52028</strain>
    </source>
</reference>
<dbReference type="SUPFAM" id="SSF52540">
    <property type="entry name" value="P-loop containing nucleoside triphosphate hydrolases"/>
    <property type="match status" value="1"/>
</dbReference>
<dbReference type="Proteomes" id="UP000268535">
    <property type="component" value="Unassembled WGS sequence"/>
</dbReference>
<dbReference type="PANTHER" id="PTHR42908">
    <property type="entry name" value="TRANSLATION ELONGATION FACTOR-RELATED"/>
    <property type="match status" value="1"/>
</dbReference>
<gene>
    <name evidence="4" type="ORF">CAUPRSCDRAFT_1947</name>
</gene>
<keyword evidence="2" id="KW-0251">Elongation factor</keyword>
<dbReference type="PANTHER" id="PTHR42908:SF10">
    <property type="entry name" value="EUKARYOTIC TRANSLATION ELONGATION FACTOR 2"/>
    <property type="match status" value="1"/>
</dbReference>
<dbReference type="InterPro" id="IPR027417">
    <property type="entry name" value="P-loop_NTPase"/>
</dbReference>
<dbReference type="GO" id="GO:0005829">
    <property type="term" value="C:cytosol"/>
    <property type="evidence" value="ECO:0007669"/>
    <property type="project" value="TreeGrafter"/>
</dbReference>
<dbReference type="FunFam" id="3.90.1430.10:FF:000003">
    <property type="entry name" value="Elongation factor 2"/>
    <property type="match status" value="1"/>
</dbReference>
<evidence type="ECO:0000256" key="2">
    <source>
        <dbReference type="ARBA" id="ARBA00022768"/>
    </source>
</evidence>
<dbReference type="Gene3D" id="3.90.1430.10">
    <property type="entry name" value="Yeast translation eEF2 (G' domain)"/>
    <property type="match status" value="1"/>
</dbReference>
<keyword evidence="4" id="KW-0378">Hydrolase</keyword>
<dbReference type="EMBL" id="ML012491">
    <property type="protein sequence ID" value="RKO95215.1"/>
    <property type="molecule type" value="Genomic_DNA"/>
</dbReference>
<name>A0A4P9WS63_9FUNG</name>
<dbReference type="InterPro" id="IPR009000">
    <property type="entry name" value="Transl_B-barrel_sf"/>
</dbReference>
<dbReference type="GO" id="GO:0003746">
    <property type="term" value="F:translation elongation factor activity"/>
    <property type="evidence" value="ECO:0007669"/>
    <property type="project" value="UniProtKB-KW"/>
</dbReference>